<accession>M3ATE5</accession>
<proteinExistence type="predicted"/>
<dbReference type="EMBL" id="KB446561">
    <property type="protein sequence ID" value="EME80418.1"/>
    <property type="molecule type" value="Genomic_DNA"/>
</dbReference>
<reference evidence="1 2" key="1">
    <citation type="journal article" date="2012" name="PLoS Pathog.">
        <title>Diverse lifestyles and strategies of plant pathogenesis encoded in the genomes of eighteen Dothideomycetes fungi.</title>
        <authorList>
            <person name="Ohm R.A."/>
            <person name="Feau N."/>
            <person name="Henrissat B."/>
            <person name="Schoch C.L."/>
            <person name="Horwitz B.A."/>
            <person name="Barry K.W."/>
            <person name="Condon B.J."/>
            <person name="Copeland A.C."/>
            <person name="Dhillon B."/>
            <person name="Glaser F."/>
            <person name="Hesse C.N."/>
            <person name="Kosti I."/>
            <person name="LaButti K."/>
            <person name="Lindquist E.A."/>
            <person name="Lucas S."/>
            <person name="Salamov A.A."/>
            <person name="Bradshaw R.E."/>
            <person name="Ciuffetti L."/>
            <person name="Hamelin R.C."/>
            <person name="Kema G.H.J."/>
            <person name="Lawrence C."/>
            <person name="Scott J.A."/>
            <person name="Spatafora J.W."/>
            <person name="Turgeon B.G."/>
            <person name="de Wit P.J.G.M."/>
            <person name="Zhong S."/>
            <person name="Goodwin S.B."/>
            <person name="Grigoriev I.V."/>
        </authorList>
    </citation>
    <scope>NUCLEOTIDE SEQUENCE [LARGE SCALE GENOMIC DNA]</scope>
    <source>
        <strain evidence="1 2">CIRAD86</strain>
    </source>
</reference>
<dbReference type="RefSeq" id="XP_007929359.1">
    <property type="nucleotide sequence ID" value="XM_007931168.1"/>
</dbReference>
<dbReference type="HOGENOM" id="CLU_1190330_0_0_1"/>
<evidence type="ECO:0000313" key="2">
    <source>
        <dbReference type="Proteomes" id="UP000016932"/>
    </source>
</evidence>
<keyword evidence="2" id="KW-1185">Reference proteome</keyword>
<protein>
    <submittedName>
        <fullName evidence="1">Uncharacterized protein</fullName>
    </submittedName>
</protein>
<dbReference type="AlphaFoldDB" id="M3ATE5"/>
<name>M3ATE5_PSEFD</name>
<dbReference type="KEGG" id="pfj:MYCFIDRAFT_212055"/>
<dbReference type="OrthoDB" id="10382402at2759"/>
<dbReference type="GeneID" id="19337594"/>
<evidence type="ECO:0000313" key="1">
    <source>
        <dbReference type="EMBL" id="EME80418.1"/>
    </source>
</evidence>
<gene>
    <name evidence="1" type="ORF">MYCFIDRAFT_212055</name>
</gene>
<dbReference type="Proteomes" id="UP000016932">
    <property type="component" value="Unassembled WGS sequence"/>
</dbReference>
<organism evidence="1 2">
    <name type="scientific">Pseudocercospora fijiensis (strain CIRAD86)</name>
    <name type="common">Black leaf streak disease fungus</name>
    <name type="synonym">Mycosphaerella fijiensis</name>
    <dbReference type="NCBI Taxonomy" id="383855"/>
    <lineage>
        <taxon>Eukaryota</taxon>
        <taxon>Fungi</taxon>
        <taxon>Dikarya</taxon>
        <taxon>Ascomycota</taxon>
        <taxon>Pezizomycotina</taxon>
        <taxon>Dothideomycetes</taxon>
        <taxon>Dothideomycetidae</taxon>
        <taxon>Mycosphaerellales</taxon>
        <taxon>Mycosphaerellaceae</taxon>
        <taxon>Pseudocercospora</taxon>
    </lineage>
</organism>
<dbReference type="VEuPathDB" id="FungiDB:MYCFIDRAFT_212055"/>
<sequence length="233" mass="27605">MGPQREHRLHLAILVGGMQHHVSPTNWPPLDDYKFEPLNYLLTQTMQNDDVTRNFYQNVINRARNYQNPIFTRSMLPAVRKKVFVRMLGFEIAVRNQFKSSRGIVEAAVLLQRRYLDNVRRQSASGWGLYVWPVSKQKLHEMRGRKTTTVSTPKAAPRIYDIVGWLENDETSPRVELYQDFHVDDCIYVDYRLDQMKINWVNWRDYMCNEQGKEAMLDEFSVVNWFNHRSSSC</sequence>